<comment type="similarity">
    <text evidence="9">Belongs to the NAD synthetase family.</text>
</comment>
<dbReference type="UniPathway" id="UPA00253">
    <property type="reaction ID" value="UER00334"/>
</dbReference>
<dbReference type="InterPro" id="IPR014445">
    <property type="entry name" value="Gln-dep_NAD_synthase"/>
</dbReference>
<dbReference type="EC" id="6.3.5.1" evidence="7 8"/>
<dbReference type="InterPro" id="IPR003010">
    <property type="entry name" value="C-N_Hydrolase"/>
</dbReference>
<dbReference type="Gene3D" id="3.40.50.620">
    <property type="entry name" value="HUPs"/>
    <property type="match status" value="1"/>
</dbReference>
<name>A0A1F6GAH8_9PROT</name>
<dbReference type="GO" id="GO:0009435">
    <property type="term" value="P:NAD+ biosynthetic process"/>
    <property type="evidence" value="ECO:0007669"/>
    <property type="project" value="UniProtKB-UniRule"/>
</dbReference>
<evidence type="ECO:0000313" key="12">
    <source>
        <dbReference type="Proteomes" id="UP000178449"/>
    </source>
</evidence>
<dbReference type="EMBL" id="MFNE01000026">
    <property type="protein sequence ID" value="OGG95117.1"/>
    <property type="molecule type" value="Genomic_DNA"/>
</dbReference>
<dbReference type="GO" id="GO:0005737">
    <property type="term" value="C:cytoplasm"/>
    <property type="evidence" value="ECO:0007669"/>
    <property type="project" value="InterPro"/>
</dbReference>
<feature type="binding site" evidence="7">
    <location>
        <position position="516"/>
    </location>
    <ligand>
        <name>deamido-NAD(+)</name>
        <dbReference type="ChEBI" id="CHEBI:58437"/>
        <note>ligand shared between two neighboring subunits</note>
    </ligand>
</feature>
<comment type="function">
    <text evidence="7">Catalyzes the ATP-dependent amidation of deamido-NAD to form NAD. Uses L-glutamine as a nitrogen source.</text>
</comment>
<dbReference type="CDD" id="cd00553">
    <property type="entry name" value="NAD_synthase"/>
    <property type="match status" value="1"/>
</dbReference>
<comment type="similarity">
    <text evidence="2 7 8">In the C-terminal section; belongs to the NAD synthetase family.</text>
</comment>
<feature type="binding site" evidence="7">
    <location>
        <position position="185"/>
    </location>
    <ligand>
        <name>L-glutamine</name>
        <dbReference type="ChEBI" id="CHEBI:58359"/>
    </ligand>
</feature>
<dbReference type="NCBIfam" id="TIGR00552">
    <property type="entry name" value="nadE"/>
    <property type="match status" value="1"/>
</dbReference>
<feature type="binding site" evidence="7">
    <location>
        <position position="400"/>
    </location>
    <ligand>
        <name>ATP</name>
        <dbReference type="ChEBI" id="CHEBI:30616"/>
    </ligand>
</feature>
<comment type="caution">
    <text evidence="7">Lacks conserved residue(s) required for the propagation of feature annotation.</text>
</comment>
<evidence type="ECO:0000256" key="2">
    <source>
        <dbReference type="ARBA" id="ARBA00007145"/>
    </source>
</evidence>
<evidence type="ECO:0000256" key="3">
    <source>
        <dbReference type="ARBA" id="ARBA00022598"/>
    </source>
</evidence>
<feature type="binding site" evidence="7">
    <location>
        <position position="376"/>
    </location>
    <ligand>
        <name>deamido-NAD(+)</name>
        <dbReference type="ChEBI" id="CHEBI:58437"/>
        <note>ligand shared between two neighboring subunits</note>
    </ligand>
</feature>
<evidence type="ECO:0000256" key="4">
    <source>
        <dbReference type="ARBA" id="ARBA00022741"/>
    </source>
</evidence>
<comment type="caution">
    <text evidence="11">The sequence shown here is derived from an EMBL/GenBank/DDBJ whole genome shotgun (WGS) entry which is preliminary data.</text>
</comment>
<dbReference type="FunFam" id="3.40.50.620:FF:000106">
    <property type="entry name" value="Glutamine-dependent NAD(+) synthetase"/>
    <property type="match status" value="1"/>
</dbReference>
<dbReference type="GO" id="GO:0004359">
    <property type="term" value="F:glutaminase activity"/>
    <property type="evidence" value="ECO:0007669"/>
    <property type="project" value="InterPro"/>
</dbReference>
<feature type="binding site" evidence="7">
    <location>
        <position position="191"/>
    </location>
    <ligand>
        <name>L-glutamine</name>
        <dbReference type="ChEBI" id="CHEBI:58359"/>
    </ligand>
</feature>
<keyword evidence="6 7" id="KW-0520">NAD</keyword>
<dbReference type="GO" id="GO:0003952">
    <property type="term" value="F:NAD+ synthase (glutamine-hydrolyzing) activity"/>
    <property type="evidence" value="ECO:0007669"/>
    <property type="project" value="UniProtKB-UniRule"/>
</dbReference>
<gene>
    <name evidence="7" type="primary">nadE</name>
    <name evidence="11" type="ORF">A2527_08065</name>
</gene>
<dbReference type="InterPro" id="IPR022310">
    <property type="entry name" value="NAD/GMP_synthase"/>
</dbReference>
<keyword evidence="5 7" id="KW-0067">ATP-binding</keyword>
<dbReference type="InterPro" id="IPR036526">
    <property type="entry name" value="C-N_Hydrolase_sf"/>
</dbReference>
<dbReference type="PANTHER" id="PTHR23090">
    <property type="entry name" value="NH 3 /GLUTAMINE-DEPENDENT NAD + SYNTHETASE"/>
    <property type="match status" value="1"/>
</dbReference>
<feature type="domain" description="CN hydrolase" evidence="10">
    <location>
        <begin position="1"/>
        <end position="255"/>
    </location>
</feature>
<evidence type="ECO:0000256" key="6">
    <source>
        <dbReference type="ARBA" id="ARBA00023027"/>
    </source>
</evidence>
<evidence type="ECO:0000256" key="7">
    <source>
        <dbReference type="HAMAP-Rule" id="MF_02090"/>
    </source>
</evidence>
<dbReference type="InterPro" id="IPR014729">
    <property type="entry name" value="Rossmann-like_a/b/a_fold"/>
</dbReference>
<keyword evidence="3 7" id="KW-0436">Ligase</keyword>
<dbReference type="SUPFAM" id="SSF52402">
    <property type="entry name" value="Adenine nucleotide alpha hydrolases-like"/>
    <property type="match status" value="1"/>
</dbReference>
<dbReference type="Gene3D" id="3.60.110.10">
    <property type="entry name" value="Carbon-nitrogen hydrolase"/>
    <property type="match status" value="1"/>
</dbReference>
<dbReference type="AlphaFoldDB" id="A0A1F6GAH8"/>
<evidence type="ECO:0000256" key="1">
    <source>
        <dbReference type="ARBA" id="ARBA00005188"/>
    </source>
</evidence>
<dbReference type="PANTHER" id="PTHR23090:SF9">
    <property type="entry name" value="GLUTAMINE-DEPENDENT NAD(+) SYNTHETASE"/>
    <property type="match status" value="1"/>
</dbReference>
<reference evidence="11 12" key="1">
    <citation type="journal article" date="2016" name="Nat. Commun.">
        <title>Thousands of microbial genomes shed light on interconnected biogeochemical processes in an aquifer system.</title>
        <authorList>
            <person name="Anantharaman K."/>
            <person name="Brown C.T."/>
            <person name="Hug L.A."/>
            <person name="Sharon I."/>
            <person name="Castelle C.J."/>
            <person name="Probst A.J."/>
            <person name="Thomas B.C."/>
            <person name="Singh A."/>
            <person name="Wilkins M.J."/>
            <person name="Karaoz U."/>
            <person name="Brodie E.L."/>
            <person name="Williams K.H."/>
            <person name="Hubbard S.S."/>
            <person name="Banfield J.F."/>
        </authorList>
    </citation>
    <scope>NUCLEOTIDE SEQUENCE [LARGE SCALE GENOMIC DNA]</scope>
</reference>
<dbReference type="NCBIfam" id="NF010588">
    <property type="entry name" value="PRK13981.1"/>
    <property type="match status" value="1"/>
</dbReference>
<sequence>MRLGLLQLNYRVGDVAGNAAKIVAAVQAAPKVDLFVTSELALMGYPPKDLLFNYGLLEKCQKELESLALSLKDYPPILVGAPEFNDTGVGKALFNASFLLQKGRVDASFHKKLLPTYDVFDEARYFESAKSSQILELGGRRIGITICEDIWNDHLFQPAKSLYGQNPMNELRAGRVDLVVNLSSSPFWLGKHKQRETMLSMVAKKSGVPLVYVNQVGGNDDLIFDGRTLAFNHAGEQIAQGAMFAEDFVLVDTDSNVPLPPAIVDEEKELFMALVLGTRDYVEKCGFKKVVLGLSGGIDSALTAVIAAQALGPDKVKAILLPSPYSSKGSIDDSLNLAKRVGIETAILPIGDLMQGFEQALTPVLGGQPTGLTAENLQARIRGNLLMAYSNQTNAMLLTTGNKSELSVGYCTIYGDMAGGLAVISDLPKTLVYRLSNWINQTQNNPIPQAIIDKAPSAELRPNQTDQDSLPPYEQLDAILSLYIEGRRSLAEIVEAGFAEPIVQQIAKLVRGAEFKRKQLPPGLKVHELAFGTGWRMPIAAKSL</sequence>
<accession>A0A1F6GAH8</accession>
<dbReference type="SUPFAM" id="SSF56317">
    <property type="entry name" value="Carbon-nitrogen hydrolase"/>
    <property type="match status" value="1"/>
</dbReference>
<feature type="active site" description="Nucleophile; for glutaminase activity" evidence="7">
    <location>
        <position position="147"/>
    </location>
</feature>
<dbReference type="Pfam" id="PF00795">
    <property type="entry name" value="CN_hydrolase"/>
    <property type="match status" value="1"/>
</dbReference>
<comment type="catalytic activity">
    <reaction evidence="7 8">
        <text>deamido-NAD(+) + L-glutamine + ATP + H2O = L-glutamate + AMP + diphosphate + NAD(+) + H(+)</text>
        <dbReference type="Rhea" id="RHEA:24384"/>
        <dbReference type="ChEBI" id="CHEBI:15377"/>
        <dbReference type="ChEBI" id="CHEBI:15378"/>
        <dbReference type="ChEBI" id="CHEBI:29985"/>
        <dbReference type="ChEBI" id="CHEBI:30616"/>
        <dbReference type="ChEBI" id="CHEBI:33019"/>
        <dbReference type="ChEBI" id="CHEBI:57540"/>
        <dbReference type="ChEBI" id="CHEBI:58359"/>
        <dbReference type="ChEBI" id="CHEBI:58437"/>
        <dbReference type="ChEBI" id="CHEBI:456215"/>
        <dbReference type="EC" id="6.3.5.1"/>
    </reaction>
</comment>
<dbReference type="GO" id="GO:0008795">
    <property type="term" value="F:NAD+ synthase activity"/>
    <property type="evidence" value="ECO:0007669"/>
    <property type="project" value="UniProtKB-UniRule"/>
</dbReference>
<protein>
    <recommendedName>
        <fullName evidence="7 8">Glutamine-dependent NAD(+) synthetase</fullName>
        <ecNumber evidence="7 8">6.3.5.1</ecNumber>
    </recommendedName>
    <alternativeName>
        <fullName evidence="7 8">NAD(+) synthase [glutamine-hydrolyzing]</fullName>
    </alternativeName>
</protein>
<dbReference type="CDD" id="cd07570">
    <property type="entry name" value="GAT_Gln-NAD-synth"/>
    <property type="match status" value="1"/>
</dbReference>
<dbReference type="PIRSF" id="PIRSF006630">
    <property type="entry name" value="NADS_GAT"/>
    <property type="match status" value="1"/>
</dbReference>
<dbReference type="Pfam" id="PF02540">
    <property type="entry name" value="NAD_synthase"/>
    <property type="match status" value="1"/>
</dbReference>
<dbReference type="Proteomes" id="UP000178449">
    <property type="component" value="Unassembled WGS sequence"/>
</dbReference>
<feature type="active site" description="Proton acceptor; for glutaminase activity" evidence="7">
    <location>
        <position position="39"/>
    </location>
</feature>
<organism evidence="11 12">
    <name type="scientific">Candidatus Lambdaproteobacteria bacterium RIFOXYD2_FULL_50_16</name>
    <dbReference type="NCBI Taxonomy" id="1817772"/>
    <lineage>
        <taxon>Bacteria</taxon>
        <taxon>Pseudomonadati</taxon>
        <taxon>Pseudomonadota</taxon>
        <taxon>Candidatus Lambdaproteobacteria</taxon>
    </lineage>
</organism>
<dbReference type="HAMAP" id="MF_02090">
    <property type="entry name" value="NadE_glutamine_dep"/>
    <property type="match status" value="1"/>
</dbReference>
<dbReference type="InterPro" id="IPR003694">
    <property type="entry name" value="NAD_synthase"/>
</dbReference>
<feature type="binding site" evidence="7">
    <location>
        <position position="405"/>
    </location>
    <ligand>
        <name>deamido-NAD(+)</name>
        <dbReference type="ChEBI" id="CHEBI:58437"/>
        <note>ligand shared between two neighboring subunits</note>
    </ligand>
</feature>
<evidence type="ECO:0000256" key="8">
    <source>
        <dbReference type="PIRNR" id="PIRNR006630"/>
    </source>
</evidence>
<dbReference type="PROSITE" id="PS50263">
    <property type="entry name" value="CN_HYDROLASE"/>
    <property type="match status" value="1"/>
</dbReference>
<comment type="pathway">
    <text evidence="1 7 8">Cofactor biosynthesis; NAD(+) biosynthesis; NAD(+) from deamido-NAD(+) (L-Gln route): step 1/1.</text>
</comment>
<evidence type="ECO:0000313" key="11">
    <source>
        <dbReference type="EMBL" id="OGG95117.1"/>
    </source>
</evidence>
<evidence type="ECO:0000259" key="10">
    <source>
        <dbReference type="PROSITE" id="PS50263"/>
    </source>
</evidence>
<dbReference type="GO" id="GO:0005524">
    <property type="term" value="F:ATP binding"/>
    <property type="evidence" value="ECO:0007669"/>
    <property type="project" value="UniProtKB-UniRule"/>
</dbReference>
<evidence type="ECO:0000256" key="5">
    <source>
        <dbReference type="ARBA" id="ARBA00022840"/>
    </source>
</evidence>
<feature type="binding site" evidence="7">
    <location>
        <begin position="293"/>
        <end position="300"/>
    </location>
    <ligand>
        <name>ATP</name>
        <dbReference type="ChEBI" id="CHEBI:30616"/>
    </ligand>
</feature>
<dbReference type="STRING" id="1817772.A2527_08065"/>
<keyword evidence="4 7" id="KW-0547">Nucleotide-binding</keyword>
<feature type="active site" description="For glutaminase activity" evidence="7">
    <location>
        <position position="111"/>
    </location>
</feature>
<evidence type="ECO:0000256" key="9">
    <source>
        <dbReference type="RuleBase" id="RU003811"/>
    </source>
</evidence>
<proteinExistence type="inferred from homology"/>
<feature type="binding site" evidence="7">
    <location>
        <position position="117"/>
    </location>
    <ligand>
        <name>L-glutamine</name>
        <dbReference type="ChEBI" id="CHEBI:58359"/>
    </ligand>
</feature>